<protein>
    <submittedName>
        <fullName evidence="1">ABC-type branched-subunit amino acid transport system permease subunit</fullName>
    </submittedName>
</protein>
<name>A0ABU0RI37_9ACTN</name>
<dbReference type="EMBL" id="JAUSZS010000002">
    <property type="protein sequence ID" value="MDQ0931398.1"/>
    <property type="molecule type" value="Genomic_DNA"/>
</dbReference>
<accession>A0ABU0RI37</accession>
<proteinExistence type="predicted"/>
<dbReference type="Proteomes" id="UP001223072">
    <property type="component" value="Unassembled WGS sequence"/>
</dbReference>
<comment type="caution">
    <text evidence="1">The sequence shown here is derived from an EMBL/GenBank/DDBJ whole genome shotgun (WGS) entry which is preliminary data.</text>
</comment>
<reference evidence="1 2" key="1">
    <citation type="submission" date="2023-07" db="EMBL/GenBank/DDBJ databases">
        <title>Comparative genomics of wheat-associated soil bacteria to identify genetic determinants of phenazine resistance.</title>
        <authorList>
            <person name="Mouncey N."/>
        </authorList>
    </citation>
    <scope>NUCLEOTIDE SEQUENCE [LARGE SCALE GENOMIC DNA]</scope>
    <source>
        <strain evidence="1 2">W2I16</strain>
    </source>
</reference>
<dbReference type="RefSeq" id="WP_307625470.1">
    <property type="nucleotide sequence ID" value="NZ_JAUSZS010000002.1"/>
</dbReference>
<evidence type="ECO:0000313" key="1">
    <source>
        <dbReference type="EMBL" id="MDQ0931398.1"/>
    </source>
</evidence>
<keyword evidence="2" id="KW-1185">Reference proteome</keyword>
<evidence type="ECO:0000313" key="2">
    <source>
        <dbReference type="Proteomes" id="UP001223072"/>
    </source>
</evidence>
<sequence>MIFMVVMGGLGTFEGPIIGAIMFFLVQDWFGADGGTCSASSPSG</sequence>
<organism evidence="1 2">
    <name type="scientific">Streptomyces turgidiscabies</name>
    <dbReference type="NCBI Taxonomy" id="85558"/>
    <lineage>
        <taxon>Bacteria</taxon>
        <taxon>Bacillati</taxon>
        <taxon>Actinomycetota</taxon>
        <taxon>Actinomycetes</taxon>
        <taxon>Kitasatosporales</taxon>
        <taxon>Streptomycetaceae</taxon>
        <taxon>Streptomyces</taxon>
    </lineage>
</organism>
<gene>
    <name evidence="1" type="ORF">QFZ49_001305</name>
</gene>